<accession>A0A9J6EF67</accession>
<sequence>MPTMKPALEEARHPLDSNERPLSTPEQPEKPLPHGILKSPTGSAEPLKQPSTKTLRFKMDKSTEPASPPSPTVPTYAAPSTTSAPPAFVSRTTAVPAKAVSSRQAFNPFKHQAKKEFMKDILEISPSQSESSDETSSDGPSSSSSSSSSHSGEEWDVPEKHPAKNSATMTMADAATATPVGVTYGRLGDNIIKLPSWISEDMMRYFTSFNHKEGTKAQHMASAAAAVADQAAQESVDAEVDDDDTSPSPPIKGSWRTPLAQCALVTLLGGLAIMFVVAAVTQASRKGVSQNAEMLDSDVIETTVSPEGSQDYAPVKQVPLNDIDEPSLRVGATVRASGDSEAGAQFLRRDSQKEGHAIASMSETPIVFYTPGQTQQEIIGKVRLLKADTVRRLRKAKVRQPDEFTFAVRIHNKHFIAP</sequence>
<feature type="transmembrane region" description="Helical" evidence="2">
    <location>
        <begin position="258"/>
        <end position="280"/>
    </location>
</feature>
<dbReference type="Proteomes" id="UP000821866">
    <property type="component" value="Chromosome 2"/>
</dbReference>
<feature type="compositionally biased region" description="Basic and acidic residues" evidence="1">
    <location>
        <begin position="7"/>
        <end position="19"/>
    </location>
</feature>
<evidence type="ECO:0000256" key="1">
    <source>
        <dbReference type="SAM" id="MobiDB-lite"/>
    </source>
</evidence>
<evidence type="ECO:0000313" key="4">
    <source>
        <dbReference type="Proteomes" id="UP000821866"/>
    </source>
</evidence>
<keyword evidence="2" id="KW-0472">Membrane</keyword>
<dbReference type="AlphaFoldDB" id="A0A9J6EF67"/>
<dbReference type="EMBL" id="JABSTU010000004">
    <property type="protein sequence ID" value="KAH8032924.1"/>
    <property type="molecule type" value="Genomic_DNA"/>
</dbReference>
<keyword evidence="4" id="KW-1185">Reference proteome</keyword>
<gene>
    <name evidence="3" type="ORF">HPB51_003801</name>
</gene>
<feature type="compositionally biased region" description="Basic and acidic residues" evidence="1">
    <location>
        <begin position="151"/>
        <end position="160"/>
    </location>
</feature>
<feature type="compositionally biased region" description="Acidic residues" evidence="1">
    <location>
        <begin position="236"/>
        <end position="245"/>
    </location>
</feature>
<reference evidence="3" key="1">
    <citation type="journal article" date="2020" name="Cell">
        <title>Large-Scale Comparative Analyses of Tick Genomes Elucidate Their Genetic Diversity and Vector Capacities.</title>
        <authorList>
            <consortium name="Tick Genome and Microbiome Consortium (TIGMIC)"/>
            <person name="Jia N."/>
            <person name="Wang J."/>
            <person name="Shi W."/>
            <person name="Du L."/>
            <person name="Sun Y."/>
            <person name="Zhan W."/>
            <person name="Jiang J.F."/>
            <person name="Wang Q."/>
            <person name="Zhang B."/>
            <person name="Ji P."/>
            <person name="Bell-Sakyi L."/>
            <person name="Cui X.M."/>
            <person name="Yuan T.T."/>
            <person name="Jiang B.G."/>
            <person name="Yang W.F."/>
            <person name="Lam T.T."/>
            <person name="Chang Q.C."/>
            <person name="Ding S.J."/>
            <person name="Wang X.J."/>
            <person name="Zhu J.G."/>
            <person name="Ruan X.D."/>
            <person name="Zhao L."/>
            <person name="Wei J.T."/>
            <person name="Ye R.Z."/>
            <person name="Que T.C."/>
            <person name="Du C.H."/>
            <person name="Zhou Y.H."/>
            <person name="Cheng J.X."/>
            <person name="Dai P.F."/>
            <person name="Guo W.B."/>
            <person name="Han X.H."/>
            <person name="Huang E.J."/>
            <person name="Li L.F."/>
            <person name="Wei W."/>
            <person name="Gao Y.C."/>
            <person name="Liu J.Z."/>
            <person name="Shao H.Z."/>
            <person name="Wang X."/>
            <person name="Wang C.C."/>
            <person name="Yang T.C."/>
            <person name="Huo Q.B."/>
            <person name="Li W."/>
            <person name="Chen H.Y."/>
            <person name="Chen S.E."/>
            <person name="Zhou L.G."/>
            <person name="Ni X.B."/>
            <person name="Tian J.H."/>
            <person name="Sheng Y."/>
            <person name="Liu T."/>
            <person name="Pan Y.S."/>
            <person name="Xia L.Y."/>
            <person name="Li J."/>
            <person name="Zhao F."/>
            <person name="Cao W.C."/>
        </authorList>
    </citation>
    <scope>NUCLEOTIDE SEQUENCE</scope>
    <source>
        <strain evidence="3">Rmic-2018</strain>
    </source>
</reference>
<feature type="region of interest" description="Disordered" evidence="1">
    <location>
        <begin position="228"/>
        <end position="254"/>
    </location>
</feature>
<evidence type="ECO:0000313" key="3">
    <source>
        <dbReference type="EMBL" id="KAH8032924.1"/>
    </source>
</evidence>
<keyword evidence="2" id="KW-1133">Transmembrane helix</keyword>
<organism evidence="3 4">
    <name type="scientific">Rhipicephalus microplus</name>
    <name type="common">Cattle tick</name>
    <name type="synonym">Boophilus microplus</name>
    <dbReference type="NCBI Taxonomy" id="6941"/>
    <lineage>
        <taxon>Eukaryota</taxon>
        <taxon>Metazoa</taxon>
        <taxon>Ecdysozoa</taxon>
        <taxon>Arthropoda</taxon>
        <taxon>Chelicerata</taxon>
        <taxon>Arachnida</taxon>
        <taxon>Acari</taxon>
        <taxon>Parasitiformes</taxon>
        <taxon>Ixodida</taxon>
        <taxon>Ixodoidea</taxon>
        <taxon>Ixodidae</taxon>
        <taxon>Rhipicephalinae</taxon>
        <taxon>Rhipicephalus</taxon>
        <taxon>Boophilus</taxon>
    </lineage>
</organism>
<proteinExistence type="predicted"/>
<keyword evidence="2" id="KW-0812">Transmembrane</keyword>
<protein>
    <submittedName>
        <fullName evidence="3">Uncharacterized protein</fullName>
    </submittedName>
</protein>
<feature type="compositionally biased region" description="Low complexity" evidence="1">
    <location>
        <begin position="137"/>
        <end position="150"/>
    </location>
</feature>
<feature type="compositionally biased region" description="Low complexity" evidence="1">
    <location>
        <begin position="73"/>
        <end position="84"/>
    </location>
</feature>
<feature type="region of interest" description="Disordered" evidence="1">
    <location>
        <begin position="125"/>
        <end position="160"/>
    </location>
</feature>
<comment type="caution">
    <text evidence="3">The sequence shown here is derived from an EMBL/GenBank/DDBJ whole genome shotgun (WGS) entry which is preliminary data.</text>
</comment>
<name>A0A9J6EF67_RHIMP</name>
<feature type="region of interest" description="Disordered" evidence="1">
    <location>
        <begin position="1"/>
        <end position="84"/>
    </location>
</feature>
<reference evidence="3" key="2">
    <citation type="submission" date="2021-09" db="EMBL/GenBank/DDBJ databases">
        <authorList>
            <person name="Jia N."/>
            <person name="Wang J."/>
            <person name="Shi W."/>
            <person name="Du L."/>
            <person name="Sun Y."/>
            <person name="Zhan W."/>
            <person name="Jiang J."/>
            <person name="Wang Q."/>
            <person name="Zhang B."/>
            <person name="Ji P."/>
            <person name="Sakyi L.B."/>
            <person name="Cui X."/>
            <person name="Yuan T."/>
            <person name="Jiang B."/>
            <person name="Yang W."/>
            <person name="Lam T.T.-Y."/>
            <person name="Chang Q."/>
            <person name="Ding S."/>
            <person name="Wang X."/>
            <person name="Zhu J."/>
            <person name="Ruan X."/>
            <person name="Zhao L."/>
            <person name="Wei J."/>
            <person name="Que T."/>
            <person name="Du C."/>
            <person name="Cheng J."/>
            <person name="Dai P."/>
            <person name="Han X."/>
            <person name="Huang E."/>
            <person name="Gao Y."/>
            <person name="Liu J."/>
            <person name="Shao H."/>
            <person name="Ye R."/>
            <person name="Li L."/>
            <person name="Wei W."/>
            <person name="Wang X."/>
            <person name="Wang C."/>
            <person name="Huo Q."/>
            <person name="Li W."/>
            <person name="Guo W."/>
            <person name="Chen H."/>
            <person name="Chen S."/>
            <person name="Zhou L."/>
            <person name="Zhou L."/>
            <person name="Ni X."/>
            <person name="Tian J."/>
            <person name="Zhou Y."/>
            <person name="Sheng Y."/>
            <person name="Liu T."/>
            <person name="Pan Y."/>
            <person name="Xia L."/>
            <person name="Li J."/>
            <person name="Zhao F."/>
            <person name="Cao W."/>
        </authorList>
    </citation>
    <scope>NUCLEOTIDE SEQUENCE</scope>
    <source>
        <strain evidence="3">Rmic-2018</strain>
        <tissue evidence="3">Larvae</tissue>
    </source>
</reference>
<evidence type="ECO:0000256" key="2">
    <source>
        <dbReference type="SAM" id="Phobius"/>
    </source>
</evidence>